<proteinExistence type="predicted"/>
<name>A0A834T898_9FABA</name>
<dbReference type="EMBL" id="JAAIUW010000009">
    <property type="protein sequence ID" value="KAF7816915.1"/>
    <property type="molecule type" value="Genomic_DNA"/>
</dbReference>
<organism evidence="1 2">
    <name type="scientific">Senna tora</name>
    <dbReference type="NCBI Taxonomy" id="362788"/>
    <lineage>
        <taxon>Eukaryota</taxon>
        <taxon>Viridiplantae</taxon>
        <taxon>Streptophyta</taxon>
        <taxon>Embryophyta</taxon>
        <taxon>Tracheophyta</taxon>
        <taxon>Spermatophyta</taxon>
        <taxon>Magnoliopsida</taxon>
        <taxon>eudicotyledons</taxon>
        <taxon>Gunneridae</taxon>
        <taxon>Pentapetalae</taxon>
        <taxon>rosids</taxon>
        <taxon>fabids</taxon>
        <taxon>Fabales</taxon>
        <taxon>Fabaceae</taxon>
        <taxon>Caesalpinioideae</taxon>
        <taxon>Cassia clade</taxon>
        <taxon>Senna</taxon>
    </lineage>
</organism>
<dbReference type="AlphaFoldDB" id="A0A834T898"/>
<reference evidence="1" key="1">
    <citation type="submission" date="2020-09" db="EMBL/GenBank/DDBJ databases">
        <title>Genome-Enabled Discovery of Anthraquinone Biosynthesis in Senna tora.</title>
        <authorList>
            <person name="Kang S.-H."/>
            <person name="Pandey R.P."/>
            <person name="Lee C.-M."/>
            <person name="Sim J.-S."/>
            <person name="Jeong J.-T."/>
            <person name="Choi B.-S."/>
            <person name="Jung M."/>
            <person name="Ginzburg D."/>
            <person name="Zhao K."/>
            <person name="Won S.Y."/>
            <person name="Oh T.-J."/>
            <person name="Yu Y."/>
            <person name="Kim N.-H."/>
            <person name="Lee O.R."/>
            <person name="Lee T.-H."/>
            <person name="Bashyal P."/>
            <person name="Kim T.-S."/>
            <person name="Lee W.-H."/>
            <person name="Kawkins C."/>
            <person name="Kim C.-K."/>
            <person name="Kim J.S."/>
            <person name="Ahn B.O."/>
            <person name="Rhee S.Y."/>
            <person name="Sohng J.K."/>
        </authorList>
    </citation>
    <scope>NUCLEOTIDE SEQUENCE</scope>
    <source>
        <tissue evidence="1">Leaf</tissue>
    </source>
</reference>
<dbReference type="Proteomes" id="UP000634136">
    <property type="component" value="Unassembled WGS sequence"/>
</dbReference>
<evidence type="ECO:0000313" key="1">
    <source>
        <dbReference type="EMBL" id="KAF7816915.1"/>
    </source>
</evidence>
<accession>A0A834T898</accession>
<sequence length="30" mass="3806">MRWAYLGCERDRCFGEIGRRKRAYSERKRR</sequence>
<evidence type="ECO:0000313" key="2">
    <source>
        <dbReference type="Proteomes" id="UP000634136"/>
    </source>
</evidence>
<keyword evidence="2" id="KW-1185">Reference proteome</keyword>
<protein>
    <submittedName>
        <fullName evidence="1">Uncharacterized protein</fullName>
    </submittedName>
</protein>
<gene>
    <name evidence="1" type="ORF">G2W53_030884</name>
</gene>
<comment type="caution">
    <text evidence="1">The sequence shown here is derived from an EMBL/GenBank/DDBJ whole genome shotgun (WGS) entry which is preliminary data.</text>
</comment>